<evidence type="ECO:0000256" key="5">
    <source>
        <dbReference type="ARBA" id="ARBA00023004"/>
    </source>
</evidence>
<evidence type="ECO:0000256" key="2">
    <source>
        <dbReference type="ARBA" id="ARBA00022714"/>
    </source>
</evidence>
<dbReference type="PANTHER" id="PTHR43756:SF5">
    <property type="entry name" value="CHOLINE MONOOXYGENASE, CHLOROPLASTIC"/>
    <property type="match status" value="1"/>
</dbReference>
<evidence type="ECO:0000313" key="8">
    <source>
        <dbReference type="EMBL" id="VEP12600.1"/>
    </source>
</evidence>
<keyword evidence="3" id="KW-0479">Metal-binding</keyword>
<dbReference type="GO" id="GO:0004497">
    <property type="term" value="F:monooxygenase activity"/>
    <property type="evidence" value="ECO:0007669"/>
    <property type="project" value="UniProtKB-ARBA"/>
</dbReference>
<dbReference type="InterPro" id="IPR001663">
    <property type="entry name" value="Rng_hydr_dOase-A"/>
</dbReference>
<evidence type="ECO:0000313" key="9">
    <source>
        <dbReference type="Proteomes" id="UP000320055"/>
    </source>
</evidence>
<dbReference type="InterPro" id="IPR036922">
    <property type="entry name" value="Rieske_2Fe-2S_sf"/>
</dbReference>
<dbReference type="Gene3D" id="3.90.380.10">
    <property type="entry name" value="Naphthalene 1,2-dioxygenase Alpha Subunit, Chain A, domain 1"/>
    <property type="match status" value="2"/>
</dbReference>
<dbReference type="InterPro" id="IPR017941">
    <property type="entry name" value="Rieske_2Fe-2S"/>
</dbReference>
<evidence type="ECO:0000256" key="6">
    <source>
        <dbReference type="ARBA" id="ARBA00023014"/>
    </source>
</evidence>
<reference evidence="8 9" key="1">
    <citation type="submission" date="2019-01" db="EMBL/GenBank/DDBJ databases">
        <authorList>
            <person name="Brito A."/>
        </authorList>
    </citation>
    <scope>NUCLEOTIDE SEQUENCE [LARGE SCALE GENOMIC DNA]</scope>
    <source>
        <strain evidence="8">1</strain>
    </source>
</reference>
<evidence type="ECO:0000256" key="1">
    <source>
        <dbReference type="ARBA" id="ARBA00001962"/>
    </source>
</evidence>
<dbReference type="GO" id="GO:0005506">
    <property type="term" value="F:iron ion binding"/>
    <property type="evidence" value="ECO:0007669"/>
    <property type="project" value="InterPro"/>
</dbReference>
<dbReference type="CDD" id="cd03469">
    <property type="entry name" value="Rieske_RO_Alpha_N"/>
    <property type="match status" value="1"/>
</dbReference>
<evidence type="ECO:0000259" key="7">
    <source>
        <dbReference type="PROSITE" id="PS51296"/>
    </source>
</evidence>
<name>A0A563VMC1_9CYAN</name>
<keyword evidence="5" id="KW-0408">Iron</keyword>
<accession>A0A563VMC1</accession>
<dbReference type="PRINTS" id="PR00090">
    <property type="entry name" value="RNGDIOXGNASE"/>
</dbReference>
<proteinExistence type="predicted"/>
<dbReference type="GO" id="GO:0016705">
    <property type="term" value="F:oxidoreductase activity, acting on paired donors, with incorporation or reduction of molecular oxygen"/>
    <property type="evidence" value="ECO:0007669"/>
    <property type="project" value="UniProtKB-ARBA"/>
</dbReference>
<evidence type="ECO:0000256" key="4">
    <source>
        <dbReference type="ARBA" id="ARBA00023002"/>
    </source>
</evidence>
<dbReference type="SUPFAM" id="SSF50022">
    <property type="entry name" value="ISP domain"/>
    <property type="match status" value="1"/>
</dbReference>
<keyword evidence="4" id="KW-0560">Oxidoreductase</keyword>
<dbReference type="EMBL" id="CAACVJ010000063">
    <property type="protein sequence ID" value="VEP12600.1"/>
    <property type="molecule type" value="Genomic_DNA"/>
</dbReference>
<dbReference type="GO" id="GO:0051537">
    <property type="term" value="F:2 iron, 2 sulfur cluster binding"/>
    <property type="evidence" value="ECO:0007669"/>
    <property type="project" value="UniProtKB-KW"/>
</dbReference>
<dbReference type="SUPFAM" id="SSF55961">
    <property type="entry name" value="Bet v1-like"/>
    <property type="match status" value="1"/>
</dbReference>
<dbReference type="AlphaFoldDB" id="A0A563VMC1"/>
<organism evidence="8 9">
    <name type="scientific">Hyella patelloides LEGE 07179</name>
    <dbReference type="NCBI Taxonomy" id="945734"/>
    <lineage>
        <taxon>Bacteria</taxon>
        <taxon>Bacillati</taxon>
        <taxon>Cyanobacteriota</taxon>
        <taxon>Cyanophyceae</taxon>
        <taxon>Pleurocapsales</taxon>
        <taxon>Hyellaceae</taxon>
        <taxon>Hyella</taxon>
    </lineage>
</organism>
<dbReference type="Pfam" id="PF00848">
    <property type="entry name" value="Ring_hydroxyl_A"/>
    <property type="match status" value="1"/>
</dbReference>
<feature type="domain" description="Rieske" evidence="7">
    <location>
        <begin position="60"/>
        <end position="173"/>
    </location>
</feature>
<dbReference type="RefSeq" id="WP_144870622.1">
    <property type="nucleotide sequence ID" value="NZ_LR213906.1"/>
</dbReference>
<dbReference type="Proteomes" id="UP000320055">
    <property type="component" value="Unassembled WGS sequence"/>
</dbReference>
<dbReference type="Pfam" id="PF00355">
    <property type="entry name" value="Rieske"/>
    <property type="match status" value="1"/>
</dbReference>
<keyword evidence="9" id="KW-1185">Reference proteome</keyword>
<keyword evidence="2" id="KW-0001">2Fe-2S</keyword>
<dbReference type="PANTHER" id="PTHR43756">
    <property type="entry name" value="CHOLINE MONOOXYGENASE, CHLOROPLASTIC"/>
    <property type="match status" value="1"/>
</dbReference>
<dbReference type="Gene3D" id="2.102.10.10">
    <property type="entry name" value="Rieske [2Fe-2S] iron-sulphur domain"/>
    <property type="match status" value="1"/>
</dbReference>
<dbReference type="InterPro" id="IPR015879">
    <property type="entry name" value="Ring_hydroxy_dOase_asu_C_dom"/>
</dbReference>
<gene>
    <name evidence="8" type="ORF">H1P_1550015</name>
</gene>
<protein>
    <recommendedName>
        <fullName evidence="7">Rieske domain-containing protein</fullName>
    </recommendedName>
</protein>
<keyword evidence="6" id="KW-0411">Iron-sulfur</keyword>
<evidence type="ECO:0000256" key="3">
    <source>
        <dbReference type="ARBA" id="ARBA00022723"/>
    </source>
</evidence>
<dbReference type="PROSITE" id="PS51296">
    <property type="entry name" value="RIESKE"/>
    <property type="match status" value="1"/>
</dbReference>
<comment type="cofactor">
    <cofactor evidence="1">
        <name>Fe cation</name>
        <dbReference type="ChEBI" id="CHEBI:24875"/>
    </cofactor>
</comment>
<sequence length="404" mass="46108">MIEKVLARPSDDQNSNSNKLEKKIASLNSSTADAIGLPAEAYTSEEFLERERRTIFTNSWICVGISADLPDIGDLFPVEVAGMPIVLVRDRLGKIRAFHNICSHRGLQLVAEPCQQQKRIRCPYHSWSYDLDGELKSTPHFGGYWQDIYEGFDHKRKNLQSIECQQWLDLIFINLAGNAPPLRDYLQPIIDRWSAYDLSLLRYGQEIGFEFNANWKLAVENFSESYHLPWIHPQLNNCSRMEDHFSFEVGENHVGQGSKLYRSGEIGDRTLPVFPNLQKTGRETVAEYISVFPNLMLGIHPDYFLALMVNPLSPSRSVERMAFYFVGDTATNSEYEALRQIPVDLWKITNDEDLETIERLQKGRNSPAFGGGCFSPALETTVHQFQRLVAKAIVVNKSENNNEK</sequence>
<dbReference type="CDD" id="cd00680">
    <property type="entry name" value="RHO_alpha_C"/>
    <property type="match status" value="1"/>
</dbReference>
<dbReference type="OrthoDB" id="477744at2"/>